<dbReference type="InterPro" id="IPR020471">
    <property type="entry name" value="AKR"/>
</dbReference>
<dbReference type="PRINTS" id="PR00069">
    <property type="entry name" value="ALDKETRDTASE"/>
</dbReference>
<keyword evidence="1" id="KW-0560">Oxidoreductase</keyword>
<dbReference type="Proteomes" id="UP000199632">
    <property type="component" value="Unassembled WGS sequence"/>
</dbReference>
<dbReference type="CDD" id="cd19088">
    <property type="entry name" value="AKR_AKR13B1"/>
    <property type="match status" value="1"/>
</dbReference>
<keyword evidence="4" id="KW-1185">Reference proteome</keyword>
<dbReference type="PANTHER" id="PTHR43625">
    <property type="entry name" value="AFLATOXIN B1 ALDEHYDE REDUCTASE"/>
    <property type="match status" value="1"/>
</dbReference>
<dbReference type="Gene3D" id="3.20.20.100">
    <property type="entry name" value="NADP-dependent oxidoreductase domain"/>
    <property type="match status" value="1"/>
</dbReference>
<evidence type="ECO:0000259" key="2">
    <source>
        <dbReference type="Pfam" id="PF00248"/>
    </source>
</evidence>
<evidence type="ECO:0000313" key="3">
    <source>
        <dbReference type="EMBL" id="SDY54559.1"/>
    </source>
</evidence>
<dbReference type="STRING" id="137265.SAMN05421684_0287"/>
<dbReference type="InterPro" id="IPR036812">
    <property type="entry name" value="NAD(P)_OxRdtase_dom_sf"/>
</dbReference>
<accession>A0A1H3KRB4</accession>
<dbReference type="Pfam" id="PF00248">
    <property type="entry name" value="Aldo_ket_red"/>
    <property type="match status" value="1"/>
</dbReference>
<dbReference type="RefSeq" id="WP_090786233.1">
    <property type="nucleotide sequence ID" value="NZ_BOND01000031.1"/>
</dbReference>
<evidence type="ECO:0000256" key="1">
    <source>
        <dbReference type="ARBA" id="ARBA00023002"/>
    </source>
</evidence>
<protein>
    <submittedName>
        <fullName evidence="3">Predicted oxidoreductase</fullName>
    </submittedName>
</protein>
<organism evidence="3 4">
    <name type="scientific">Asanoa ishikariensis</name>
    <dbReference type="NCBI Taxonomy" id="137265"/>
    <lineage>
        <taxon>Bacteria</taxon>
        <taxon>Bacillati</taxon>
        <taxon>Actinomycetota</taxon>
        <taxon>Actinomycetes</taxon>
        <taxon>Micromonosporales</taxon>
        <taxon>Micromonosporaceae</taxon>
        <taxon>Asanoa</taxon>
    </lineage>
</organism>
<dbReference type="AlphaFoldDB" id="A0A1H3KRB4"/>
<name>A0A1H3KRB4_9ACTN</name>
<dbReference type="EMBL" id="FNQB01000001">
    <property type="protein sequence ID" value="SDY54559.1"/>
    <property type="molecule type" value="Genomic_DNA"/>
</dbReference>
<dbReference type="InterPro" id="IPR050791">
    <property type="entry name" value="Aldo-Keto_reductase"/>
</dbReference>
<proteinExistence type="predicted"/>
<dbReference type="OrthoDB" id="3170516at2"/>
<reference evidence="4" key="1">
    <citation type="submission" date="2016-10" db="EMBL/GenBank/DDBJ databases">
        <authorList>
            <person name="Varghese N."/>
            <person name="Submissions S."/>
        </authorList>
    </citation>
    <scope>NUCLEOTIDE SEQUENCE [LARGE SCALE GENOMIC DNA]</scope>
    <source>
        <strain evidence="4">DSM 44718</strain>
    </source>
</reference>
<dbReference type="PANTHER" id="PTHR43625:SF40">
    <property type="entry name" value="ALDO-KETO REDUCTASE YAKC [NADP(+)]"/>
    <property type="match status" value="1"/>
</dbReference>
<dbReference type="SUPFAM" id="SSF51430">
    <property type="entry name" value="NAD(P)-linked oxidoreductase"/>
    <property type="match status" value="1"/>
</dbReference>
<dbReference type="GO" id="GO:0016491">
    <property type="term" value="F:oxidoreductase activity"/>
    <property type="evidence" value="ECO:0007669"/>
    <property type="project" value="UniProtKB-KW"/>
</dbReference>
<feature type="domain" description="NADP-dependent oxidoreductase" evidence="2">
    <location>
        <begin position="14"/>
        <end position="290"/>
    </location>
</feature>
<dbReference type="GO" id="GO:0005737">
    <property type="term" value="C:cytoplasm"/>
    <property type="evidence" value="ECO:0007669"/>
    <property type="project" value="TreeGrafter"/>
</dbReference>
<evidence type="ECO:0000313" key="4">
    <source>
        <dbReference type="Proteomes" id="UP000199632"/>
    </source>
</evidence>
<dbReference type="InterPro" id="IPR023210">
    <property type="entry name" value="NADP_OxRdtase_dom"/>
</dbReference>
<sequence length="297" mass="31377">MRTRSLGPFTVSAIGLGAMPMSMTHDGTATPESQAIATIHAALDAGVTLIDTADAYAPSWDSTGHNERLIAKALKSYGGDTDGVVIATKAGVVRSEGEQWSFDASLGYLRGAVERSLRALGTDVIDLYQWHVPDQRIPYAEGVENFKRLVEEGKVRAVGISNASVEQIEIALEVLGAGGLVSVQNEFSPKARGNEDTLAFCAKHDIAFLPYQPLGGTDGSGRAVGARFPMFAQVGRDHGVSAQQVALAWELAASPVVIPIPGARRPESIADSVKAAELALSQEELQALTDSLDQRPA</sequence>
<gene>
    <name evidence="3" type="ORF">SAMN05421684_0287</name>
</gene>